<gene>
    <name evidence="2" type="ORF">Poly41_04750</name>
</gene>
<dbReference type="EMBL" id="SJPV01000001">
    <property type="protein sequence ID" value="TWU42179.1"/>
    <property type="molecule type" value="Genomic_DNA"/>
</dbReference>
<protein>
    <recommendedName>
        <fullName evidence="4">Outer membrane protein (OmpH-like)</fullName>
    </recommendedName>
</protein>
<evidence type="ECO:0008006" key="4">
    <source>
        <dbReference type="Google" id="ProtNLM"/>
    </source>
</evidence>
<comment type="caution">
    <text evidence="2">The sequence shown here is derived from an EMBL/GenBank/DDBJ whole genome shotgun (WGS) entry which is preliminary data.</text>
</comment>
<sequence precursor="true">MRSELLLCVFCGGCVLNAVSASAQNTETSTVRIGTYDNRSIAVAYAASPYNPIAEKMVELDSARKSGDEETISRLNAWGKKQQRMLHFQGFAQVPVGNLLAPVKDQLAKFAKEHKLAAIVMKCDYVGPEIETVDVTEDLVEFFQPDERVRQMARKIRDAEPVELTEVADLPAGK</sequence>
<keyword evidence="3" id="KW-1185">Reference proteome</keyword>
<organism evidence="2 3">
    <name type="scientific">Novipirellula artificiosorum</name>
    <dbReference type="NCBI Taxonomy" id="2528016"/>
    <lineage>
        <taxon>Bacteria</taxon>
        <taxon>Pseudomonadati</taxon>
        <taxon>Planctomycetota</taxon>
        <taxon>Planctomycetia</taxon>
        <taxon>Pirellulales</taxon>
        <taxon>Pirellulaceae</taxon>
        <taxon>Novipirellula</taxon>
    </lineage>
</organism>
<dbReference type="Proteomes" id="UP000319143">
    <property type="component" value="Unassembled WGS sequence"/>
</dbReference>
<name>A0A5C6E4U6_9BACT</name>
<accession>A0A5C6E4U6</accession>
<feature type="chain" id="PRO_5023009930" description="Outer membrane protein (OmpH-like)" evidence="1">
    <location>
        <begin position="24"/>
        <end position="174"/>
    </location>
</feature>
<dbReference type="OrthoDB" id="276871at2"/>
<reference evidence="2 3" key="1">
    <citation type="submission" date="2019-02" db="EMBL/GenBank/DDBJ databases">
        <title>Deep-cultivation of Planctomycetes and their phenomic and genomic characterization uncovers novel biology.</title>
        <authorList>
            <person name="Wiegand S."/>
            <person name="Jogler M."/>
            <person name="Boedeker C."/>
            <person name="Pinto D."/>
            <person name="Vollmers J."/>
            <person name="Rivas-Marin E."/>
            <person name="Kohn T."/>
            <person name="Peeters S.H."/>
            <person name="Heuer A."/>
            <person name="Rast P."/>
            <person name="Oberbeckmann S."/>
            <person name="Bunk B."/>
            <person name="Jeske O."/>
            <person name="Meyerdierks A."/>
            <person name="Storesund J.E."/>
            <person name="Kallscheuer N."/>
            <person name="Luecker S."/>
            <person name="Lage O.M."/>
            <person name="Pohl T."/>
            <person name="Merkel B.J."/>
            <person name="Hornburger P."/>
            <person name="Mueller R.-W."/>
            <person name="Bruemmer F."/>
            <person name="Labrenz M."/>
            <person name="Spormann A.M."/>
            <person name="Op Den Camp H."/>
            <person name="Overmann J."/>
            <person name="Amann R."/>
            <person name="Jetten M.S.M."/>
            <person name="Mascher T."/>
            <person name="Medema M.H."/>
            <person name="Devos D.P."/>
            <person name="Kaster A.-K."/>
            <person name="Ovreas L."/>
            <person name="Rohde M."/>
            <person name="Galperin M.Y."/>
            <person name="Jogler C."/>
        </authorList>
    </citation>
    <scope>NUCLEOTIDE SEQUENCE [LARGE SCALE GENOMIC DNA]</scope>
    <source>
        <strain evidence="2 3">Poly41</strain>
    </source>
</reference>
<proteinExistence type="predicted"/>
<dbReference type="RefSeq" id="WP_146524285.1">
    <property type="nucleotide sequence ID" value="NZ_SJPV01000001.1"/>
</dbReference>
<keyword evidence="1" id="KW-0732">Signal</keyword>
<evidence type="ECO:0000313" key="2">
    <source>
        <dbReference type="EMBL" id="TWU42179.1"/>
    </source>
</evidence>
<evidence type="ECO:0000256" key="1">
    <source>
        <dbReference type="SAM" id="SignalP"/>
    </source>
</evidence>
<feature type="signal peptide" evidence="1">
    <location>
        <begin position="1"/>
        <end position="23"/>
    </location>
</feature>
<dbReference type="AlphaFoldDB" id="A0A5C6E4U6"/>
<evidence type="ECO:0000313" key="3">
    <source>
        <dbReference type="Proteomes" id="UP000319143"/>
    </source>
</evidence>